<organism evidence="2 3">
    <name type="scientific">Hyaloscypha hepaticicola</name>
    <dbReference type="NCBI Taxonomy" id="2082293"/>
    <lineage>
        <taxon>Eukaryota</taxon>
        <taxon>Fungi</taxon>
        <taxon>Dikarya</taxon>
        <taxon>Ascomycota</taxon>
        <taxon>Pezizomycotina</taxon>
        <taxon>Leotiomycetes</taxon>
        <taxon>Helotiales</taxon>
        <taxon>Hyaloscyphaceae</taxon>
        <taxon>Hyaloscypha</taxon>
    </lineage>
</organism>
<evidence type="ECO:0000313" key="2">
    <source>
        <dbReference type="EMBL" id="PMD28200.1"/>
    </source>
</evidence>
<gene>
    <name evidence="2" type="ORF">NA56DRAFT_4414</name>
</gene>
<dbReference type="InterPro" id="IPR012338">
    <property type="entry name" value="Beta-lactam/transpept-like"/>
</dbReference>
<dbReference type="OrthoDB" id="428260at2759"/>
<dbReference type="PANTHER" id="PTHR43283">
    <property type="entry name" value="BETA-LACTAMASE-RELATED"/>
    <property type="match status" value="1"/>
</dbReference>
<dbReference type="InterPro" id="IPR001466">
    <property type="entry name" value="Beta-lactam-related"/>
</dbReference>
<proteinExistence type="predicted"/>
<evidence type="ECO:0000259" key="1">
    <source>
        <dbReference type="Pfam" id="PF00144"/>
    </source>
</evidence>
<dbReference type="STRING" id="1745343.A0A2J6QPK7"/>
<sequence>MATIESSAISGLKSQIDKVTSDPNGAGGIVYCAVNKNGDLIFEHASGNLGKGRPEPMTADTVFWIASCTKMIVGIACMQLVEQGKLALDDVELVEKIAPELKAVQVLENGKLVPKKRGITLRMLLAHTAGFGYSFFNKGLNDYYGAIGLEEFTGNEFDILSQPLVNQPGSRWEYGINIDWAGILVERVSGLSLNDYFQKNIFKPMGLQNISFFPTDHMKQNLAYMHARAPNGNLSVRPAGHLLRKPLTARTAEEINSTFNSGGGGCFATPADYCQIIATLLNDGVHAKSGHRILKKETIDQMFTNQIPEFPDFGRQGIQPPKEDLSNPLPELYPQGDLPQGWGLTFFLHQHPGPTGRSGTTGWWAGLPNLFWWADRENGLGGIIASQILPFGDGQVMGLWGAVEAGLYQALKK</sequence>
<keyword evidence="3" id="KW-1185">Reference proteome</keyword>
<name>A0A2J6QPK7_9HELO</name>
<dbReference type="Gene3D" id="3.40.710.10">
    <property type="entry name" value="DD-peptidase/beta-lactamase superfamily"/>
    <property type="match status" value="1"/>
</dbReference>
<dbReference type="PANTHER" id="PTHR43283:SF3">
    <property type="entry name" value="BETA-LACTAMASE FAMILY PROTEIN (AFU_ORTHOLOGUE AFUA_5G07500)"/>
    <property type="match status" value="1"/>
</dbReference>
<dbReference type="EMBL" id="KZ613464">
    <property type="protein sequence ID" value="PMD28200.1"/>
    <property type="molecule type" value="Genomic_DNA"/>
</dbReference>
<reference evidence="2 3" key="1">
    <citation type="submission" date="2016-05" db="EMBL/GenBank/DDBJ databases">
        <title>A degradative enzymes factory behind the ericoid mycorrhizal symbiosis.</title>
        <authorList>
            <consortium name="DOE Joint Genome Institute"/>
            <person name="Martino E."/>
            <person name="Morin E."/>
            <person name="Grelet G."/>
            <person name="Kuo A."/>
            <person name="Kohler A."/>
            <person name="Daghino S."/>
            <person name="Barry K."/>
            <person name="Choi C."/>
            <person name="Cichocki N."/>
            <person name="Clum A."/>
            <person name="Copeland A."/>
            <person name="Hainaut M."/>
            <person name="Haridas S."/>
            <person name="Labutti K."/>
            <person name="Lindquist E."/>
            <person name="Lipzen A."/>
            <person name="Khouja H.-R."/>
            <person name="Murat C."/>
            <person name="Ohm R."/>
            <person name="Olson A."/>
            <person name="Spatafora J."/>
            <person name="Veneault-Fourrey C."/>
            <person name="Henrissat B."/>
            <person name="Grigoriev I."/>
            <person name="Martin F."/>
            <person name="Perotto S."/>
        </authorList>
    </citation>
    <scope>NUCLEOTIDE SEQUENCE [LARGE SCALE GENOMIC DNA]</scope>
    <source>
        <strain evidence="2 3">UAMH 7357</strain>
    </source>
</reference>
<evidence type="ECO:0000313" key="3">
    <source>
        <dbReference type="Proteomes" id="UP000235672"/>
    </source>
</evidence>
<dbReference type="Proteomes" id="UP000235672">
    <property type="component" value="Unassembled WGS sequence"/>
</dbReference>
<dbReference type="InterPro" id="IPR050789">
    <property type="entry name" value="Diverse_Enzym_Activities"/>
</dbReference>
<protein>
    <submittedName>
        <fullName evidence="2">Beta-lactamase</fullName>
    </submittedName>
</protein>
<feature type="domain" description="Beta-lactamase-related" evidence="1">
    <location>
        <begin position="30"/>
        <end position="391"/>
    </location>
</feature>
<dbReference type="AlphaFoldDB" id="A0A2J6QPK7"/>
<accession>A0A2J6QPK7</accession>
<dbReference type="Pfam" id="PF00144">
    <property type="entry name" value="Beta-lactamase"/>
    <property type="match status" value="1"/>
</dbReference>
<dbReference type="SUPFAM" id="SSF56601">
    <property type="entry name" value="beta-lactamase/transpeptidase-like"/>
    <property type="match status" value="1"/>
</dbReference>